<feature type="signal peptide" evidence="8">
    <location>
        <begin position="1"/>
        <end position="17"/>
    </location>
</feature>
<evidence type="ECO:0000256" key="6">
    <source>
        <dbReference type="ARBA" id="ARBA00022729"/>
    </source>
</evidence>
<dbReference type="Gene3D" id="2.60.40.770">
    <property type="match status" value="1"/>
</dbReference>
<proteinExistence type="inferred from homology"/>
<dbReference type="EMBL" id="SRPW01002935">
    <property type="protein sequence ID" value="KAG5989415.1"/>
    <property type="molecule type" value="Genomic_DNA"/>
</dbReference>
<keyword evidence="5" id="KW-0813">Transport</keyword>
<evidence type="ECO:0000259" key="9">
    <source>
        <dbReference type="SMART" id="SM00737"/>
    </source>
</evidence>
<evidence type="ECO:0000256" key="4">
    <source>
        <dbReference type="ARBA" id="ARBA00016056"/>
    </source>
</evidence>
<dbReference type="Proteomes" id="UP000748025">
    <property type="component" value="Unassembled WGS sequence"/>
</dbReference>
<dbReference type="PANTHER" id="PTHR11306">
    <property type="entry name" value="NIEMANN PICK TYPE C2 PROTEIN NPC2-RELATED"/>
    <property type="match status" value="1"/>
</dbReference>
<dbReference type="InterPro" id="IPR039670">
    <property type="entry name" value="NPC2-like"/>
</dbReference>
<dbReference type="InterPro" id="IPR014756">
    <property type="entry name" value="Ig_E-set"/>
</dbReference>
<dbReference type="InterPro" id="IPR003172">
    <property type="entry name" value="ML_dom"/>
</dbReference>
<comment type="similarity">
    <text evidence="2">Belongs to the NPC2 family.</text>
</comment>
<evidence type="ECO:0000256" key="1">
    <source>
        <dbReference type="ARBA" id="ARBA00002053"/>
    </source>
</evidence>
<protein>
    <recommendedName>
        <fullName evidence="4">Phosphatidylglycerol/phosphatidylinositol transfer protein</fullName>
    </recommendedName>
</protein>
<comment type="function">
    <text evidence="1">Catalyzes the intermembrane transfer of phosphatidylglycerol and phosphatidylinositol.</text>
</comment>
<dbReference type="PANTHER" id="PTHR11306:SF0">
    <property type="entry name" value="PHOSPHATIDYLGLYCEROL_PHOSPHATIDYLINOSITOL TRANSFER PROTEIN"/>
    <property type="match status" value="1"/>
</dbReference>
<feature type="domain" description="MD-2-related lipid-recognition" evidence="9">
    <location>
        <begin position="43"/>
        <end position="197"/>
    </location>
</feature>
<sequence>MRLSTAVLSALVAPSAALSFWNVDAQKGISSHEDLKIPGESPLEYCPNKKTDGYIEINRVDLLPNPPAAYVLFSLFSRRLQRKKTSRPHFSSSLTHNVLDSGKQLVIKANGTVKKAIEKGAYIDLTVKYGLIRLLTTTADLCEQMGEVDLKCPVEPGERVITKTVELPKEIPPGTYTVVADVFTAKKERITCLTATVTFSINGQGEFTVNEL</sequence>
<dbReference type="SUPFAM" id="SSF81296">
    <property type="entry name" value="E set domains"/>
    <property type="match status" value="1"/>
</dbReference>
<dbReference type="SMART" id="SM00737">
    <property type="entry name" value="ML"/>
    <property type="match status" value="1"/>
</dbReference>
<dbReference type="AlphaFoldDB" id="A0A9P7N5Q8"/>
<evidence type="ECO:0000256" key="8">
    <source>
        <dbReference type="SAM" id="SignalP"/>
    </source>
</evidence>
<feature type="chain" id="PRO_5040329456" description="Phosphatidylglycerol/phosphatidylinositol transfer protein" evidence="8">
    <location>
        <begin position="18"/>
        <end position="212"/>
    </location>
</feature>
<evidence type="ECO:0000256" key="3">
    <source>
        <dbReference type="ARBA" id="ARBA00011245"/>
    </source>
</evidence>
<dbReference type="GO" id="GO:0032934">
    <property type="term" value="F:sterol binding"/>
    <property type="evidence" value="ECO:0007669"/>
    <property type="project" value="InterPro"/>
</dbReference>
<organism evidence="10 11">
    <name type="scientific">Claviceps pusilla</name>
    <dbReference type="NCBI Taxonomy" id="123648"/>
    <lineage>
        <taxon>Eukaryota</taxon>
        <taxon>Fungi</taxon>
        <taxon>Dikarya</taxon>
        <taxon>Ascomycota</taxon>
        <taxon>Pezizomycotina</taxon>
        <taxon>Sordariomycetes</taxon>
        <taxon>Hypocreomycetidae</taxon>
        <taxon>Hypocreales</taxon>
        <taxon>Clavicipitaceae</taxon>
        <taxon>Claviceps</taxon>
    </lineage>
</organism>
<evidence type="ECO:0000256" key="5">
    <source>
        <dbReference type="ARBA" id="ARBA00022448"/>
    </source>
</evidence>
<reference evidence="10" key="1">
    <citation type="journal article" date="2020" name="bioRxiv">
        <title>Whole genome comparisons of ergot fungi reveals the divergence and evolution of species within the genus Claviceps are the result of varying mechanisms driving genome evolution and host range expansion.</title>
        <authorList>
            <person name="Wyka S.A."/>
            <person name="Mondo S.J."/>
            <person name="Liu M."/>
            <person name="Dettman J."/>
            <person name="Nalam V."/>
            <person name="Broders K.D."/>
        </authorList>
    </citation>
    <scope>NUCLEOTIDE SEQUENCE</scope>
    <source>
        <strain evidence="10">CCC 602</strain>
    </source>
</reference>
<evidence type="ECO:0000256" key="7">
    <source>
        <dbReference type="ARBA" id="ARBA00023055"/>
    </source>
</evidence>
<evidence type="ECO:0000313" key="11">
    <source>
        <dbReference type="Proteomes" id="UP000748025"/>
    </source>
</evidence>
<dbReference type="GO" id="GO:0032366">
    <property type="term" value="P:intracellular sterol transport"/>
    <property type="evidence" value="ECO:0007669"/>
    <property type="project" value="InterPro"/>
</dbReference>
<evidence type="ECO:0000256" key="2">
    <source>
        <dbReference type="ARBA" id="ARBA00006370"/>
    </source>
</evidence>
<comment type="caution">
    <text evidence="10">The sequence shown here is derived from an EMBL/GenBank/DDBJ whole genome shotgun (WGS) entry which is preliminary data.</text>
</comment>
<evidence type="ECO:0000313" key="10">
    <source>
        <dbReference type="EMBL" id="KAG5989415.1"/>
    </source>
</evidence>
<keyword evidence="11" id="KW-1185">Reference proteome</keyword>
<name>A0A9P7N5Q8_9HYPO</name>
<dbReference type="CDD" id="cd00917">
    <property type="entry name" value="PG-PI_TP"/>
    <property type="match status" value="1"/>
</dbReference>
<keyword evidence="6 8" id="KW-0732">Signal</keyword>
<dbReference type="Pfam" id="PF02221">
    <property type="entry name" value="E1_DerP2_DerF2"/>
    <property type="match status" value="1"/>
</dbReference>
<accession>A0A9P7N5Q8</accession>
<gene>
    <name evidence="10" type="ORF">E4U43_004506</name>
</gene>
<comment type="subunit">
    <text evidence="3">Monomer.</text>
</comment>
<dbReference type="InterPro" id="IPR033917">
    <property type="entry name" value="ML_PG-PI_TP"/>
</dbReference>
<keyword evidence="7" id="KW-0445">Lipid transport</keyword>
<dbReference type="OrthoDB" id="6409159at2759"/>